<dbReference type="Pfam" id="PF00593">
    <property type="entry name" value="TonB_dep_Rec_b-barrel"/>
    <property type="match status" value="1"/>
</dbReference>
<evidence type="ECO:0000256" key="15">
    <source>
        <dbReference type="SAM" id="SignalP"/>
    </source>
</evidence>
<name>A0A3P3QRY7_9GAMM</name>
<feature type="domain" description="TonB-dependent receptor plug" evidence="17">
    <location>
        <begin position="48"/>
        <end position="153"/>
    </location>
</feature>
<keyword evidence="5 12" id="KW-0812">Transmembrane</keyword>
<dbReference type="RefSeq" id="WP_046520437.1">
    <property type="nucleotide sequence ID" value="NZ_LAVS01000036.1"/>
</dbReference>
<evidence type="ECO:0000256" key="10">
    <source>
        <dbReference type="ARBA" id="ARBA00023136"/>
    </source>
</evidence>
<evidence type="ECO:0000256" key="11">
    <source>
        <dbReference type="ARBA" id="ARBA00023237"/>
    </source>
</evidence>
<keyword evidence="9 14" id="KW-0798">TonB box</keyword>
<feature type="domain" description="TonB-dependent receptor-like beta-barrel" evidence="16">
    <location>
        <begin position="240"/>
        <end position="653"/>
    </location>
</feature>
<sequence length="699" mass="78105">MRRISCLSLAILAALSTTAIANSTEQESASEQAVERILVQGDFRKLELQKLPGSILVLSQQDISRQNAQHLEDLLQQAANVNFSAGASRGRFLQIRGIGERSEFVDSINPSVGVLIDGIDYSALGVSSLADVQQVEIFRGPEATRFGANAMAGMLNLTSNDPSFAGEGQLAATLANYDSYQLSGAYSNAINQQWAYRLAADHQSSDGFIENSFLKRDDTNHIDETTARAALRYLATADLTLDFIGHYRDIHNGYDAFSLDRNRTTLSDNPGQDEQQSRALALKADYQGLSWANLYTQLSGLTADTDYGFDEDWSYEGIHPDGYATTDRYLRARDQWSLEQRFLGKAQADWVAGWYASGQQTELERQFWNWDLWQAAQFFSDFKRQNLALFGEWTSDLGDGWSLTSGARAERYEDKYSDSNGITQHNNELMWGGKLSLSLAVTDSASLYLLGSRGYKAGGVNGEALGKAQGSGSEDLADYLNSKANFSPETLWNAEFGVKASSADQRIVSRVALFAMWRDEMQVNSWVTRDQSFVGFIDNAASGRNQGVELESRLQLMDSWTLFANAAWLDSEIRGFVTEEGVDKTGRDQAHAPNYQYSVSSEWLLTSNLSFNLGLQSKAAFYYSDSHDARSEQMHLVNLRLQYQWDELQLALWSRNALDQDYGVRGFYFGNDPRDGYEPHTYEQLGEPRRIGVSAVYQF</sequence>
<evidence type="ECO:0000313" key="19">
    <source>
        <dbReference type="Proteomes" id="UP000276260"/>
    </source>
</evidence>
<dbReference type="PANTHER" id="PTHR32552">
    <property type="entry name" value="FERRICHROME IRON RECEPTOR-RELATED"/>
    <property type="match status" value="1"/>
</dbReference>
<dbReference type="EMBL" id="RRCF01000001">
    <property type="protein sequence ID" value="RRJ23967.1"/>
    <property type="molecule type" value="Genomic_DNA"/>
</dbReference>
<dbReference type="Pfam" id="PF07715">
    <property type="entry name" value="Plug"/>
    <property type="match status" value="1"/>
</dbReference>
<evidence type="ECO:0000256" key="6">
    <source>
        <dbReference type="ARBA" id="ARBA00022729"/>
    </source>
</evidence>
<comment type="caution">
    <text evidence="18">The sequence shown here is derived from an EMBL/GenBank/DDBJ whole genome shotgun (WGS) entry which is preliminary data.</text>
</comment>
<keyword evidence="18" id="KW-0675">Receptor</keyword>
<dbReference type="GO" id="GO:0009279">
    <property type="term" value="C:cell outer membrane"/>
    <property type="evidence" value="ECO:0007669"/>
    <property type="project" value="UniProtKB-SubCell"/>
</dbReference>
<keyword evidence="2 12" id="KW-0813">Transport</keyword>
<dbReference type="OrthoDB" id="5987490at2"/>
<keyword evidence="11 12" id="KW-0998">Cell outer membrane</keyword>
<dbReference type="InterPro" id="IPR000531">
    <property type="entry name" value="Beta-barrel_TonB"/>
</dbReference>
<dbReference type="PROSITE" id="PS52016">
    <property type="entry name" value="TONB_DEPENDENT_REC_3"/>
    <property type="match status" value="1"/>
</dbReference>
<dbReference type="InterPro" id="IPR010917">
    <property type="entry name" value="TonB_rcpt_CS"/>
</dbReference>
<evidence type="ECO:0000256" key="12">
    <source>
        <dbReference type="PROSITE-ProRule" id="PRU01360"/>
    </source>
</evidence>
<gene>
    <name evidence="18" type="ORF">EIK76_07945</name>
</gene>
<dbReference type="InterPro" id="IPR039426">
    <property type="entry name" value="TonB-dep_rcpt-like"/>
</dbReference>
<evidence type="ECO:0000313" key="18">
    <source>
        <dbReference type="EMBL" id="RRJ23967.1"/>
    </source>
</evidence>
<evidence type="ECO:0000256" key="1">
    <source>
        <dbReference type="ARBA" id="ARBA00004571"/>
    </source>
</evidence>
<feature type="short sequence motif" description="TonB C-terminal box" evidence="13">
    <location>
        <begin position="682"/>
        <end position="699"/>
    </location>
</feature>
<keyword evidence="10 12" id="KW-0472">Membrane</keyword>
<evidence type="ECO:0000256" key="5">
    <source>
        <dbReference type="ARBA" id="ARBA00022692"/>
    </source>
</evidence>
<dbReference type="Proteomes" id="UP000276260">
    <property type="component" value="Unassembled WGS sequence"/>
</dbReference>
<comment type="subcellular location">
    <subcellularLocation>
        <location evidence="1 12">Cell outer membrane</location>
        <topology evidence="1 12">Multi-pass membrane protein</topology>
    </subcellularLocation>
</comment>
<feature type="signal peptide" evidence="15">
    <location>
        <begin position="1"/>
        <end position="21"/>
    </location>
</feature>
<dbReference type="InterPro" id="IPR036942">
    <property type="entry name" value="Beta-barrel_TonB_sf"/>
</dbReference>
<dbReference type="PROSITE" id="PS01156">
    <property type="entry name" value="TONB_DEPENDENT_REC_2"/>
    <property type="match status" value="1"/>
</dbReference>
<proteinExistence type="inferred from homology"/>
<evidence type="ECO:0000259" key="17">
    <source>
        <dbReference type="Pfam" id="PF07715"/>
    </source>
</evidence>
<reference evidence="18 19" key="1">
    <citation type="submission" date="2018-11" db="EMBL/GenBank/DDBJ databases">
        <title>Draft genome analysis of Rheinheimera mesophila isolated from an industrial waste site.</title>
        <authorList>
            <person name="Yu Q."/>
            <person name="Qi Y."/>
            <person name="Zhang H."/>
            <person name="Lu Y."/>
            <person name="Pu J."/>
        </authorList>
    </citation>
    <scope>NUCLEOTIDE SEQUENCE [LARGE SCALE GENOMIC DNA]</scope>
    <source>
        <strain evidence="18 19">IITR13</strain>
    </source>
</reference>
<keyword evidence="6 15" id="KW-0732">Signal</keyword>
<evidence type="ECO:0000256" key="4">
    <source>
        <dbReference type="ARBA" id="ARBA00022496"/>
    </source>
</evidence>
<evidence type="ECO:0000256" key="9">
    <source>
        <dbReference type="ARBA" id="ARBA00023077"/>
    </source>
</evidence>
<evidence type="ECO:0000256" key="7">
    <source>
        <dbReference type="ARBA" id="ARBA00023004"/>
    </source>
</evidence>
<dbReference type="Gene3D" id="2.40.170.20">
    <property type="entry name" value="TonB-dependent receptor, beta-barrel domain"/>
    <property type="match status" value="1"/>
</dbReference>
<evidence type="ECO:0000256" key="3">
    <source>
        <dbReference type="ARBA" id="ARBA00022452"/>
    </source>
</evidence>
<organism evidence="18 19">
    <name type="scientific">Rheinheimera mesophila</name>
    <dbReference type="NCBI Taxonomy" id="1547515"/>
    <lineage>
        <taxon>Bacteria</taxon>
        <taxon>Pseudomonadati</taxon>
        <taxon>Pseudomonadota</taxon>
        <taxon>Gammaproteobacteria</taxon>
        <taxon>Chromatiales</taxon>
        <taxon>Chromatiaceae</taxon>
        <taxon>Rheinheimera</taxon>
    </lineage>
</organism>
<keyword evidence="7" id="KW-0408">Iron</keyword>
<evidence type="ECO:0000256" key="8">
    <source>
        <dbReference type="ARBA" id="ARBA00023065"/>
    </source>
</evidence>
<dbReference type="GO" id="GO:0006826">
    <property type="term" value="P:iron ion transport"/>
    <property type="evidence" value="ECO:0007669"/>
    <property type="project" value="UniProtKB-KW"/>
</dbReference>
<keyword evidence="19" id="KW-1185">Reference proteome</keyword>
<evidence type="ECO:0000259" key="16">
    <source>
        <dbReference type="Pfam" id="PF00593"/>
    </source>
</evidence>
<evidence type="ECO:0000256" key="13">
    <source>
        <dbReference type="PROSITE-ProRule" id="PRU10144"/>
    </source>
</evidence>
<accession>A0A3P3QRY7</accession>
<dbReference type="AlphaFoldDB" id="A0A3P3QRY7"/>
<keyword evidence="4" id="KW-0410">Iron transport</keyword>
<keyword evidence="3 12" id="KW-1134">Transmembrane beta strand</keyword>
<comment type="similarity">
    <text evidence="12 14">Belongs to the TonB-dependent receptor family.</text>
</comment>
<dbReference type="PANTHER" id="PTHR32552:SF81">
    <property type="entry name" value="TONB-DEPENDENT OUTER MEMBRANE RECEPTOR"/>
    <property type="match status" value="1"/>
</dbReference>
<feature type="chain" id="PRO_5018744226" evidence="15">
    <location>
        <begin position="22"/>
        <end position="699"/>
    </location>
</feature>
<evidence type="ECO:0000256" key="14">
    <source>
        <dbReference type="RuleBase" id="RU003357"/>
    </source>
</evidence>
<protein>
    <submittedName>
        <fullName evidence="18">TonB-dependent receptor</fullName>
    </submittedName>
</protein>
<dbReference type="SUPFAM" id="SSF56935">
    <property type="entry name" value="Porins"/>
    <property type="match status" value="1"/>
</dbReference>
<keyword evidence="8" id="KW-0406">Ion transport</keyword>
<evidence type="ECO:0000256" key="2">
    <source>
        <dbReference type="ARBA" id="ARBA00022448"/>
    </source>
</evidence>
<dbReference type="InterPro" id="IPR012910">
    <property type="entry name" value="Plug_dom"/>
</dbReference>